<dbReference type="EMBL" id="ML122261">
    <property type="protein sequence ID" value="RPD61684.1"/>
    <property type="molecule type" value="Genomic_DNA"/>
</dbReference>
<dbReference type="InterPro" id="IPR021109">
    <property type="entry name" value="Peptidase_aspartic_dom_sf"/>
</dbReference>
<evidence type="ECO:0008006" key="3">
    <source>
        <dbReference type="Google" id="ProtNLM"/>
    </source>
</evidence>
<proteinExistence type="predicted"/>
<sequence>MSSSFSRRPPFKQHKLFEKSAIRSYLCTLSEKRIGILSRVDEKGLEFAPYARTDYRLIVDTGEPNTWFYGQGFGLITDIEKESDKFTFVSSESWQKIGHTDGVYSTAHLYRKVLPTPKHEQHLDEVLQRYYDGTAAYVKRWGRKQAIPALFPCYDLKTNKDNRILFFLPRILALAVDPILAARPYEGILGLNMLEHGLPIMVDMRNWKIEVNDPSGSSLYLGDIWPCAVPTSNSSLVPKFTDEIALYATTVGPLGSHRIHYVVEATLVTLYVPKHPEASHWSTNPQDWTAIPIVLRDPAAPLRLILDSCASHSYFPPDVVEAIATKWLENDPSTIGTGLYCKPGHGLDKCDLVFRFVGVDGLGVDYRCNAGPFLTSPWSCDGGVRSLVRSKQDEKKSCYILGMPCVVHPLIVRLELLLDSLCAPCA</sequence>
<accession>A0A5C2SER0</accession>
<dbReference type="OrthoDB" id="2746349at2759"/>
<organism evidence="1 2">
    <name type="scientific">Lentinus tigrinus ALCF2SS1-6</name>
    <dbReference type="NCBI Taxonomy" id="1328759"/>
    <lineage>
        <taxon>Eukaryota</taxon>
        <taxon>Fungi</taxon>
        <taxon>Dikarya</taxon>
        <taxon>Basidiomycota</taxon>
        <taxon>Agaricomycotina</taxon>
        <taxon>Agaricomycetes</taxon>
        <taxon>Polyporales</taxon>
        <taxon>Polyporaceae</taxon>
        <taxon>Lentinus</taxon>
    </lineage>
</organism>
<protein>
    <recommendedName>
        <fullName evidence="3">Peptidase A1 domain-containing protein</fullName>
    </recommendedName>
</protein>
<gene>
    <name evidence="1" type="ORF">L227DRAFT_562687</name>
</gene>
<reference evidence="1" key="1">
    <citation type="journal article" date="2018" name="Genome Biol. Evol.">
        <title>Genomics and development of Lentinus tigrinus, a white-rot wood-decaying mushroom with dimorphic fruiting bodies.</title>
        <authorList>
            <person name="Wu B."/>
            <person name="Xu Z."/>
            <person name="Knudson A."/>
            <person name="Carlson A."/>
            <person name="Chen N."/>
            <person name="Kovaka S."/>
            <person name="LaButti K."/>
            <person name="Lipzen A."/>
            <person name="Pennachio C."/>
            <person name="Riley R."/>
            <person name="Schakwitz W."/>
            <person name="Umezawa K."/>
            <person name="Ohm R.A."/>
            <person name="Grigoriev I.V."/>
            <person name="Nagy L.G."/>
            <person name="Gibbons J."/>
            <person name="Hibbett D."/>
        </authorList>
    </citation>
    <scope>NUCLEOTIDE SEQUENCE [LARGE SCALE GENOMIC DNA]</scope>
    <source>
        <strain evidence="1">ALCF2SS1-6</strain>
    </source>
</reference>
<evidence type="ECO:0000313" key="2">
    <source>
        <dbReference type="Proteomes" id="UP000313359"/>
    </source>
</evidence>
<dbReference type="SUPFAM" id="SSF50630">
    <property type="entry name" value="Acid proteases"/>
    <property type="match status" value="1"/>
</dbReference>
<dbReference type="AlphaFoldDB" id="A0A5C2SER0"/>
<evidence type="ECO:0000313" key="1">
    <source>
        <dbReference type="EMBL" id="RPD61684.1"/>
    </source>
</evidence>
<dbReference type="Proteomes" id="UP000313359">
    <property type="component" value="Unassembled WGS sequence"/>
</dbReference>
<keyword evidence="2" id="KW-1185">Reference proteome</keyword>
<name>A0A5C2SER0_9APHY</name>